<dbReference type="SMART" id="SM00448">
    <property type="entry name" value="REC"/>
    <property type="match status" value="1"/>
</dbReference>
<evidence type="ECO:0000256" key="4">
    <source>
        <dbReference type="PROSITE-ProRule" id="PRU00169"/>
    </source>
</evidence>
<dbReference type="SUPFAM" id="SSF52172">
    <property type="entry name" value="CheY-like"/>
    <property type="match status" value="1"/>
</dbReference>
<keyword evidence="1 4" id="KW-0597">Phosphoprotein</keyword>
<keyword evidence="7" id="KW-1185">Reference proteome</keyword>
<dbReference type="CDD" id="cd00156">
    <property type="entry name" value="REC"/>
    <property type="match status" value="1"/>
</dbReference>
<dbReference type="Gene3D" id="3.40.50.2300">
    <property type="match status" value="1"/>
</dbReference>
<dbReference type="PANTHER" id="PTHR44591:SF3">
    <property type="entry name" value="RESPONSE REGULATORY DOMAIN-CONTAINING PROTEIN"/>
    <property type="match status" value="1"/>
</dbReference>
<evidence type="ECO:0000259" key="5">
    <source>
        <dbReference type="PROSITE" id="PS50110"/>
    </source>
</evidence>
<dbReference type="PANTHER" id="PTHR44591">
    <property type="entry name" value="STRESS RESPONSE REGULATOR PROTEIN 1"/>
    <property type="match status" value="1"/>
</dbReference>
<dbReference type="Pfam" id="PF00072">
    <property type="entry name" value="Response_reg"/>
    <property type="match status" value="1"/>
</dbReference>
<reference evidence="6 7" key="1">
    <citation type="submission" date="2017-05" db="EMBL/GenBank/DDBJ databases">
        <authorList>
            <person name="Varghese N."/>
            <person name="Submissions S."/>
        </authorList>
    </citation>
    <scope>NUCLEOTIDE SEQUENCE [LARGE SCALE GENOMIC DNA]</scope>
    <source>
        <strain evidence="6 7">DSM 15949</strain>
    </source>
</reference>
<dbReference type="RefSeq" id="WP_155194193.1">
    <property type="nucleotide sequence ID" value="NZ_BAAAEA010000001.1"/>
</dbReference>
<evidence type="ECO:0000256" key="1">
    <source>
        <dbReference type="ARBA" id="ARBA00022553"/>
    </source>
</evidence>
<dbReference type="InterPro" id="IPR011006">
    <property type="entry name" value="CheY-like_superfamily"/>
</dbReference>
<dbReference type="InterPro" id="IPR001789">
    <property type="entry name" value="Sig_transdc_resp-reg_receiver"/>
</dbReference>
<sequence length="126" mass="12962">MAHILVVDDVEGVRRSIAAGLTRAGHTVDEADSGVSALSTLRSVKPDLVITDMLMPEMDGLDLIDEIKSGSAGPCPVLAISGGGSFVSTGDALKVAETTADGILEKPFDSTELDAAVRALLAEVQK</sequence>
<dbReference type="PROSITE" id="PS50110">
    <property type="entry name" value="RESPONSE_REGULATORY"/>
    <property type="match status" value="1"/>
</dbReference>
<dbReference type="EMBL" id="FXTT01000005">
    <property type="protein sequence ID" value="SMP32079.1"/>
    <property type="molecule type" value="Genomic_DNA"/>
</dbReference>
<feature type="modified residue" description="4-aspartylphosphate" evidence="4">
    <location>
        <position position="52"/>
    </location>
</feature>
<keyword evidence="2" id="KW-0805">Transcription regulation</keyword>
<evidence type="ECO:0000313" key="7">
    <source>
        <dbReference type="Proteomes" id="UP001157914"/>
    </source>
</evidence>
<protein>
    <submittedName>
        <fullName evidence="6">Two-component system, chemotaxis family, response regulator CheY</fullName>
    </submittedName>
</protein>
<dbReference type="InterPro" id="IPR050595">
    <property type="entry name" value="Bact_response_regulator"/>
</dbReference>
<gene>
    <name evidence="6" type="ORF">SAMN06265374_3459</name>
</gene>
<comment type="caution">
    <text evidence="6">The sequence shown here is derived from an EMBL/GenBank/DDBJ whole genome shotgun (WGS) entry which is preliminary data.</text>
</comment>
<organism evidence="6 7">
    <name type="scientific">Roseibium denhamense</name>
    <dbReference type="NCBI Taxonomy" id="76305"/>
    <lineage>
        <taxon>Bacteria</taxon>
        <taxon>Pseudomonadati</taxon>
        <taxon>Pseudomonadota</taxon>
        <taxon>Alphaproteobacteria</taxon>
        <taxon>Hyphomicrobiales</taxon>
        <taxon>Stappiaceae</taxon>
        <taxon>Roseibium</taxon>
    </lineage>
</organism>
<dbReference type="Proteomes" id="UP001157914">
    <property type="component" value="Unassembled WGS sequence"/>
</dbReference>
<evidence type="ECO:0000313" key="6">
    <source>
        <dbReference type="EMBL" id="SMP32079.1"/>
    </source>
</evidence>
<evidence type="ECO:0000256" key="2">
    <source>
        <dbReference type="ARBA" id="ARBA00023015"/>
    </source>
</evidence>
<name>A0ABY1PDP1_9HYPH</name>
<proteinExistence type="predicted"/>
<keyword evidence="3" id="KW-0804">Transcription</keyword>
<feature type="domain" description="Response regulatory" evidence="5">
    <location>
        <begin position="3"/>
        <end position="121"/>
    </location>
</feature>
<evidence type="ECO:0000256" key="3">
    <source>
        <dbReference type="ARBA" id="ARBA00023163"/>
    </source>
</evidence>
<accession>A0ABY1PDP1</accession>